<protein>
    <submittedName>
        <fullName evidence="2">Uncharacterized protein</fullName>
    </submittedName>
</protein>
<dbReference type="EMBL" id="JBBPBN010000009">
    <property type="protein sequence ID" value="KAK9032404.1"/>
    <property type="molecule type" value="Genomic_DNA"/>
</dbReference>
<gene>
    <name evidence="2" type="ORF">V6N11_056673</name>
</gene>
<keyword evidence="3" id="KW-1185">Reference proteome</keyword>
<comment type="caution">
    <text evidence="2">The sequence shown here is derived from an EMBL/GenBank/DDBJ whole genome shotgun (WGS) entry which is preliminary data.</text>
</comment>
<evidence type="ECO:0000313" key="3">
    <source>
        <dbReference type="Proteomes" id="UP001396334"/>
    </source>
</evidence>
<sequence>MEKEFGFYGGGRMSRKSPKPGTSSLSSRSSSLRKNNDEYVSPNELSPGLLDLHSFDTDIIGFGLNDSSELESDRTKIPSRTVEILASYHALVFVDNKLFFGSGMARLHVTIMDSTPKLQNGFGSALNIGTLVAAAERREKPIEPCVWKLPCHHKEVWTHVFQTVNAKEIGFIKQHFLTPGCYVSSFAVPLKDLYGSK</sequence>
<accession>A0ABR2T549</accession>
<feature type="region of interest" description="Disordered" evidence="1">
    <location>
        <begin position="1"/>
        <end position="38"/>
    </location>
</feature>
<evidence type="ECO:0000313" key="2">
    <source>
        <dbReference type="EMBL" id="KAK9032404.1"/>
    </source>
</evidence>
<reference evidence="2 3" key="1">
    <citation type="journal article" date="2024" name="G3 (Bethesda)">
        <title>Genome assembly of Hibiscus sabdariffa L. provides insights into metabolisms of medicinal natural products.</title>
        <authorList>
            <person name="Kim T."/>
        </authorList>
    </citation>
    <scope>NUCLEOTIDE SEQUENCE [LARGE SCALE GENOMIC DNA]</scope>
    <source>
        <strain evidence="2">TK-2024</strain>
        <tissue evidence="2">Old leaves</tissue>
    </source>
</reference>
<evidence type="ECO:0000256" key="1">
    <source>
        <dbReference type="SAM" id="MobiDB-lite"/>
    </source>
</evidence>
<dbReference type="Proteomes" id="UP001396334">
    <property type="component" value="Unassembled WGS sequence"/>
</dbReference>
<organism evidence="2 3">
    <name type="scientific">Hibiscus sabdariffa</name>
    <name type="common">roselle</name>
    <dbReference type="NCBI Taxonomy" id="183260"/>
    <lineage>
        <taxon>Eukaryota</taxon>
        <taxon>Viridiplantae</taxon>
        <taxon>Streptophyta</taxon>
        <taxon>Embryophyta</taxon>
        <taxon>Tracheophyta</taxon>
        <taxon>Spermatophyta</taxon>
        <taxon>Magnoliopsida</taxon>
        <taxon>eudicotyledons</taxon>
        <taxon>Gunneridae</taxon>
        <taxon>Pentapetalae</taxon>
        <taxon>rosids</taxon>
        <taxon>malvids</taxon>
        <taxon>Malvales</taxon>
        <taxon>Malvaceae</taxon>
        <taxon>Malvoideae</taxon>
        <taxon>Hibiscus</taxon>
    </lineage>
</organism>
<feature type="compositionally biased region" description="Low complexity" evidence="1">
    <location>
        <begin position="23"/>
        <end position="33"/>
    </location>
</feature>
<proteinExistence type="predicted"/>
<name>A0ABR2T549_9ROSI</name>